<organism evidence="1 2">
    <name type="scientific">Bacteroides cellulosilyticus</name>
    <dbReference type="NCBI Taxonomy" id="246787"/>
    <lineage>
        <taxon>Bacteria</taxon>
        <taxon>Pseudomonadati</taxon>
        <taxon>Bacteroidota</taxon>
        <taxon>Bacteroidia</taxon>
        <taxon>Bacteroidales</taxon>
        <taxon>Bacteroidaceae</taxon>
        <taxon>Bacteroides</taxon>
    </lineage>
</organism>
<dbReference type="InterPro" id="IPR026350">
    <property type="entry name" value="GxxExxY"/>
</dbReference>
<dbReference type="AlphaFoldDB" id="A0A0N7IGB0"/>
<dbReference type="Pfam" id="PF13366">
    <property type="entry name" value="PDDEXK_3"/>
    <property type="match status" value="1"/>
</dbReference>
<dbReference type="NCBIfam" id="TIGR04256">
    <property type="entry name" value="GxxExxY"/>
    <property type="match status" value="1"/>
</dbReference>
<evidence type="ECO:0000313" key="2">
    <source>
        <dbReference type="Proteomes" id="UP000061809"/>
    </source>
</evidence>
<dbReference type="KEGG" id="bcel:BcellWH2_05297"/>
<reference evidence="1 2" key="1">
    <citation type="journal article" date="2015" name="Science">
        <title>Genetic determinants of in vivo fitness and diet responsiveness in multiple human gut Bacteroides.</title>
        <authorList>
            <person name="Wu M."/>
            <person name="McNulty N.P."/>
            <person name="Rodionov D.A."/>
            <person name="Khoroshkin M.S."/>
            <person name="Griffin N.W."/>
            <person name="Cheng J."/>
            <person name="Latreille P."/>
            <person name="Kerstetter R.A."/>
            <person name="Terrapon N."/>
            <person name="Henrissat B."/>
            <person name="Osterman A.L."/>
            <person name="Gordon J.I."/>
        </authorList>
    </citation>
    <scope>NUCLEOTIDE SEQUENCE [LARGE SCALE GENOMIC DNA]</scope>
    <source>
        <strain evidence="1 2">WH2</strain>
    </source>
</reference>
<dbReference type="EMBL" id="CP012801">
    <property type="protein sequence ID" value="ALJ62499.1"/>
    <property type="molecule type" value="Genomic_DNA"/>
</dbReference>
<accession>A0A0N7IGB0</accession>
<name>A0A0N7IGB0_9BACE</name>
<sequence>MEIESLIKTIIQCAYNVRMHLAAGFLEAVYQKALVIELKEKGIDAETEAPINVYYKNIVVGEFRADIIVEKKSSLNLKLFKILFQYMKPN</sequence>
<dbReference type="PATRIC" id="fig|246787.4.peg.5470"/>
<gene>
    <name evidence="1" type="ORF">BcellWH2_05297</name>
</gene>
<dbReference type="Proteomes" id="UP000061809">
    <property type="component" value="Chromosome"/>
</dbReference>
<dbReference type="STRING" id="246787.BcellWH2_05297"/>
<protein>
    <recommendedName>
        <fullName evidence="3">GxxExxY protein</fullName>
    </recommendedName>
</protein>
<evidence type="ECO:0008006" key="3">
    <source>
        <dbReference type="Google" id="ProtNLM"/>
    </source>
</evidence>
<evidence type="ECO:0000313" key="1">
    <source>
        <dbReference type="EMBL" id="ALJ62499.1"/>
    </source>
</evidence>
<proteinExistence type="predicted"/>